<feature type="compositionally biased region" description="Low complexity" evidence="1">
    <location>
        <begin position="154"/>
        <end position="165"/>
    </location>
</feature>
<proteinExistence type="predicted"/>
<dbReference type="AlphaFoldDB" id="A0A4U6UM85"/>
<reference evidence="2" key="1">
    <citation type="submission" date="2019-03" db="EMBL/GenBank/DDBJ databases">
        <title>WGS assembly of Setaria viridis.</title>
        <authorList>
            <person name="Huang P."/>
            <person name="Jenkins J."/>
            <person name="Grimwood J."/>
            <person name="Barry K."/>
            <person name="Healey A."/>
            <person name="Mamidi S."/>
            <person name="Sreedasyam A."/>
            <person name="Shu S."/>
            <person name="Feldman M."/>
            <person name="Wu J."/>
            <person name="Yu Y."/>
            <person name="Chen C."/>
            <person name="Johnson J."/>
            <person name="Rokhsar D."/>
            <person name="Baxter I."/>
            <person name="Schmutz J."/>
            <person name="Brutnell T."/>
            <person name="Kellogg E."/>
        </authorList>
    </citation>
    <scope>NUCLEOTIDE SEQUENCE [LARGE SCALE GENOMIC DNA]</scope>
</reference>
<feature type="compositionally biased region" description="Gly residues" evidence="1">
    <location>
        <begin position="134"/>
        <end position="145"/>
    </location>
</feature>
<dbReference type="EMBL" id="CM016556">
    <property type="protein sequence ID" value="TKW16245.1"/>
    <property type="molecule type" value="Genomic_DNA"/>
</dbReference>
<protein>
    <submittedName>
        <fullName evidence="2">Uncharacterized protein</fullName>
    </submittedName>
</protein>
<evidence type="ECO:0000256" key="1">
    <source>
        <dbReference type="SAM" id="MobiDB-lite"/>
    </source>
</evidence>
<gene>
    <name evidence="2" type="ORF">SEVIR_5G287332v2</name>
</gene>
<keyword evidence="3" id="KW-1185">Reference proteome</keyword>
<name>A0A4U6UM85_SETVI</name>
<dbReference type="Proteomes" id="UP000298652">
    <property type="component" value="Chromosome 5"/>
</dbReference>
<evidence type="ECO:0000313" key="3">
    <source>
        <dbReference type="Proteomes" id="UP000298652"/>
    </source>
</evidence>
<organism evidence="2 3">
    <name type="scientific">Setaria viridis</name>
    <name type="common">Green bristlegrass</name>
    <name type="synonym">Setaria italica subsp. viridis</name>
    <dbReference type="NCBI Taxonomy" id="4556"/>
    <lineage>
        <taxon>Eukaryota</taxon>
        <taxon>Viridiplantae</taxon>
        <taxon>Streptophyta</taxon>
        <taxon>Embryophyta</taxon>
        <taxon>Tracheophyta</taxon>
        <taxon>Spermatophyta</taxon>
        <taxon>Magnoliopsida</taxon>
        <taxon>Liliopsida</taxon>
        <taxon>Poales</taxon>
        <taxon>Poaceae</taxon>
        <taxon>PACMAD clade</taxon>
        <taxon>Panicoideae</taxon>
        <taxon>Panicodae</taxon>
        <taxon>Paniceae</taxon>
        <taxon>Cenchrinae</taxon>
        <taxon>Setaria</taxon>
    </lineage>
</organism>
<evidence type="ECO:0000313" key="2">
    <source>
        <dbReference type="EMBL" id="TKW16245.1"/>
    </source>
</evidence>
<feature type="compositionally biased region" description="Basic residues" evidence="1">
    <location>
        <begin position="36"/>
        <end position="60"/>
    </location>
</feature>
<feature type="region of interest" description="Disordered" evidence="1">
    <location>
        <begin position="36"/>
        <end position="61"/>
    </location>
</feature>
<feature type="region of interest" description="Disordered" evidence="1">
    <location>
        <begin position="134"/>
        <end position="165"/>
    </location>
</feature>
<sequence>MLHCCYIPATPSVPSPTCSLPAHFRSAHVRRSGCGRTNRRARAPWKNRTRRRERQRRARGGSRGVFSAYLYRVNLHSPGRSSSTPNQITPRGACAPSKSLLRLRPNDGRRLQAAQAAPHARPRRVRRCRLARGGRGLGAASGGQVGRRARGRRGAAAPRGPRPVRPALAAHCALPRLPR</sequence>
<dbReference type="Gramene" id="TKW16245">
    <property type="protein sequence ID" value="TKW16245"/>
    <property type="gene ID" value="SEVIR_5G287332v2"/>
</dbReference>
<accession>A0A4U6UM85</accession>